<dbReference type="InterPro" id="IPR016314">
    <property type="entry name" value="Cdc6/18"/>
</dbReference>
<dbReference type="PIRSF" id="PIRSF001767">
    <property type="entry name" value="Cdc6"/>
    <property type="match status" value="1"/>
</dbReference>
<dbReference type="Gene3D" id="1.10.8.60">
    <property type="match status" value="1"/>
</dbReference>
<evidence type="ECO:0000256" key="1">
    <source>
        <dbReference type="ARBA" id="ARBA00006184"/>
    </source>
</evidence>
<dbReference type="OMA" id="WPTDEVY"/>
<keyword evidence="3" id="KW-0235">DNA replication</keyword>
<dbReference type="GO" id="GO:0051301">
    <property type="term" value="P:cell division"/>
    <property type="evidence" value="ECO:0007669"/>
    <property type="project" value="UniProtKB-KW"/>
</dbReference>
<feature type="domain" description="Cdc6 C-terminal" evidence="5">
    <location>
        <begin position="347"/>
        <end position="431"/>
    </location>
</feature>
<feature type="non-terminal residue" evidence="6">
    <location>
        <position position="437"/>
    </location>
</feature>
<evidence type="ECO:0000256" key="3">
    <source>
        <dbReference type="ARBA" id="ARBA00022705"/>
    </source>
</evidence>
<evidence type="ECO:0000313" key="7">
    <source>
        <dbReference type="Proteomes" id="UP000001876"/>
    </source>
</evidence>
<dbReference type="GO" id="GO:0003688">
    <property type="term" value="F:DNA replication origin binding"/>
    <property type="evidence" value="ECO:0007669"/>
    <property type="project" value="TreeGrafter"/>
</dbReference>
<proteinExistence type="inferred from homology"/>
<organism evidence="7">
    <name type="scientific">Micromonas pusilla (strain CCMP1545)</name>
    <name type="common">Picoplanktonic green alga</name>
    <dbReference type="NCBI Taxonomy" id="564608"/>
    <lineage>
        <taxon>Eukaryota</taxon>
        <taxon>Viridiplantae</taxon>
        <taxon>Chlorophyta</taxon>
        <taxon>Mamiellophyceae</taxon>
        <taxon>Mamiellales</taxon>
        <taxon>Mamiellaceae</taxon>
        <taxon>Micromonas</taxon>
    </lineage>
</organism>
<dbReference type="Pfam" id="PF13191">
    <property type="entry name" value="AAA_16"/>
    <property type="match status" value="1"/>
</dbReference>
<dbReference type="InterPro" id="IPR036388">
    <property type="entry name" value="WH-like_DNA-bd_sf"/>
</dbReference>
<dbReference type="GO" id="GO:0006270">
    <property type="term" value="P:DNA replication initiation"/>
    <property type="evidence" value="ECO:0007669"/>
    <property type="project" value="InterPro"/>
</dbReference>
<dbReference type="InterPro" id="IPR015163">
    <property type="entry name" value="Cdc6_C"/>
</dbReference>
<dbReference type="Pfam" id="PF09079">
    <property type="entry name" value="WHD_Cdc6"/>
    <property type="match status" value="1"/>
</dbReference>
<dbReference type="OrthoDB" id="1926878at2759"/>
<evidence type="ECO:0000256" key="4">
    <source>
        <dbReference type="ARBA" id="ARBA00023306"/>
    </source>
</evidence>
<keyword evidence="4" id="KW-0131">Cell cycle</keyword>
<dbReference type="GeneID" id="9683436"/>
<dbReference type="eggNOG" id="KOG2227">
    <property type="taxonomic scope" value="Eukaryota"/>
</dbReference>
<dbReference type="InterPro" id="IPR027417">
    <property type="entry name" value="P-loop_NTPase"/>
</dbReference>
<sequence length="437" mass="46970">SQWDPTDPGMVTQAKAVMHTSVAPGELKCREREHKEVMAAIHAALKHRKSSSMYVCGLPGTGKSLTVGEAEKAVRRWGDGSGRVGKLAKSERPIVAAVNCMALSEPRHVFARIIEALGGVSPAELARASADAGGNPENSDLSQLPERFKGRANDAAKPMVVVLLDEMDQLASKAQSILYELFGLPTLPGSRCVVVGVANNINLVEVTLPRLKMRGCEPEVVRFDAYDKDQLKLLLAQRLAKLPWECFEDAGLELCSRKVASATGDMRRALNICAVAVDLCAREAAAAAAEAEAEAEGVATEKTPAEAARESKPLVRISHVARAISLSFASPVVDTMRSLPQQQQMVLCAAVRLFRVGGGASRSRETKLGELHDKYSSLCKETAIKGMNSGQFSEVCAVLADQTLLRLGKGAEDRQRKVSLAVHEDDVTFALQGVKFF</sequence>
<dbReference type="GO" id="GO:0005634">
    <property type="term" value="C:nucleus"/>
    <property type="evidence" value="ECO:0007669"/>
    <property type="project" value="TreeGrafter"/>
</dbReference>
<protein>
    <submittedName>
        <fullName evidence="6">Predicted protein</fullName>
    </submittedName>
</protein>
<dbReference type="PANTHER" id="PTHR10763:SF26">
    <property type="entry name" value="CELL DIVISION CONTROL PROTEIN 6 HOMOLOG"/>
    <property type="match status" value="1"/>
</dbReference>
<evidence type="ECO:0000259" key="5">
    <source>
        <dbReference type="SMART" id="SM01074"/>
    </source>
</evidence>
<keyword evidence="2" id="KW-0132">Cell division</keyword>
<dbReference type="SUPFAM" id="SSF52540">
    <property type="entry name" value="P-loop containing nucleoside triphosphate hydrolases"/>
    <property type="match status" value="1"/>
</dbReference>
<dbReference type="Gene3D" id="3.40.50.300">
    <property type="entry name" value="P-loop containing nucleotide triphosphate hydrolases"/>
    <property type="match status" value="1"/>
</dbReference>
<reference evidence="6 7" key="1">
    <citation type="journal article" date="2009" name="Science">
        <title>Green evolution and dynamic adaptations revealed by genomes of the marine picoeukaryotes Micromonas.</title>
        <authorList>
            <person name="Worden A.Z."/>
            <person name="Lee J.H."/>
            <person name="Mock T."/>
            <person name="Rouze P."/>
            <person name="Simmons M.P."/>
            <person name="Aerts A.L."/>
            <person name="Allen A.E."/>
            <person name="Cuvelier M.L."/>
            <person name="Derelle E."/>
            <person name="Everett M.V."/>
            <person name="Foulon E."/>
            <person name="Grimwood J."/>
            <person name="Gundlach H."/>
            <person name="Henrissat B."/>
            <person name="Napoli C."/>
            <person name="McDonald S.M."/>
            <person name="Parker M.S."/>
            <person name="Rombauts S."/>
            <person name="Salamov A."/>
            <person name="Von Dassow P."/>
            <person name="Badger J.H."/>
            <person name="Coutinho P.M."/>
            <person name="Demir E."/>
            <person name="Dubchak I."/>
            <person name="Gentemann C."/>
            <person name="Eikrem W."/>
            <person name="Gready J.E."/>
            <person name="John U."/>
            <person name="Lanier W."/>
            <person name="Lindquist E.A."/>
            <person name="Lucas S."/>
            <person name="Mayer K.F."/>
            <person name="Moreau H."/>
            <person name="Not F."/>
            <person name="Otillar R."/>
            <person name="Panaud O."/>
            <person name="Pangilinan J."/>
            <person name="Paulsen I."/>
            <person name="Piegu B."/>
            <person name="Poliakov A."/>
            <person name="Robbens S."/>
            <person name="Schmutz J."/>
            <person name="Toulza E."/>
            <person name="Wyss T."/>
            <person name="Zelensky A."/>
            <person name="Zhou K."/>
            <person name="Armbrust E.V."/>
            <person name="Bhattacharya D."/>
            <person name="Goodenough U.W."/>
            <person name="Van de Peer Y."/>
            <person name="Grigoriev I.V."/>
        </authorList>
    </citation>
    <scope>NUCLEOTIDE SEQUENCE [LARGE SCALE GENOMIC DNA]</scope>
    <source>
        <strain evidence="6 7">CCMP1545</strain>
    </source>
</reference>
<dbReference type="GO" id="GO:0033314">
    <property type="term" value="P:mitotic DNA replication checkpoint signaling"/>
    <property type="evidence" value="ECO:0007669"/>
    <property type="project" value="TreeGrafter"/>
</dbReference>
<dbReference type="CDD" id="cd08768">
    <property type="entry name" value="Cdc6_C"/>
    <property type="match status" value="1"/>
</dbReference>
<evidence type="ECO:0000313" key="6">
    <source>
        <dbReference type="EMBL" id="EEH57580.1"/>
    </source>
</evidence>
<dbReference type="Gene3D" id="1.10.10.10">
    <property type="entry name" value="Winged helix-like DNA-binding domain superfamily/Winged helix DNA-binding domain"/>
    <property type="match status" value="1"/>
</dbReference>
<dbReference type="EMBL" id="GG663738">
    <property type="protein sequence ID" value="EEH57580.1"/>
    <property type="molecule type" value="Genomic_DNA"/>
</dbReference>
<evidence type="ECO:0000256" key="2">
    <source>
        <dbReference type="ARBA" id="ARBA00022618"/>
    </source>
</evidence>
<dbReference type="Proteomes" id="UP000001876">
    <property type="component" value="Unassembled WGS sequence"/>
</dbReference>
<dbReference type="PANTHER" id="PTHR10763">
    <property type="entry name" value="CELL DIVISION CONTROL PROTEIN 6-RELATED"/>
    <property type="match status" value="1"/>
</dbReference>
<gene>
    <name evidence="6" type="ORF">MICPUCDRAFT_2525</name>
</gene>
<dbReference type="KEGG" id="mpp:MICPUCDRAFT_2525"/>
<dbReference type="STRING" id="564608.C1MPR5"/>
<accession>C1MPR5</accession>
<keyword evidence="7" id="KW-1185">Reference proteome</keyword>
<dbReference type="RefSeq" id="XP_003057629.1">
    <property type="nucleotide sequence ID" value="XM_003057583.1"/>
</dbReference>
<dbReference type="InterPro" id="IPR050311">
    <property type="entry name" value="ORC1/CDC6"/>
</dbReference>
<dbReference type="SMART" id="SM01074">
    <property type="entry name" value="Cdc6_C"/>
    <property type="match status" value="1"/>
</dbReference>
<dbReference type="AlphaFoldDB" id="C1MPR5"/>
<name>C1MPR5_MICPC</name>
<dbReference type="InterPro" id="IPR041664">
    <property type="entry name" value="AAA_16"/>
</dbReference>
<dbReference type="SUPFAM" id="SSF46785">
    <property type="entry name" value="Winged helix' DNA-binding domain"/>
    <property type="match status" value="1"/>
</dbReference>
<feature type="non-terminal residue" evidence="6">
    <location>
        <position position="1"/>
    </location>
</feature>
<dbReference type="InterPro" id="IPR036390">
    <property type="entry name" value="WH_DNA-bd_sf"/>
</dbReference>
<comment type="similarity">
    <text evidence="1">Belongs to the CDC6/cdc18 family.</text>
</comment>